<dbReference type="EMBL" id="LGIA01000187">
    <property type="protein sequence ID" value="KOH43469.1"/>
    <property type="molecule type" value="Genomic_DNA"/>
</dbReference>
<comment type="caution">
    <text evidence="1">The sequence shown here is derived from an EMBL/GenBank/DDBJ whole genome shotgun (WGS) entry which is preliminary data.</text>
</comment>
<evidence type="ECO:0000313" key="2">
    <source>
        <dbReference type="Proteomes" id="UP000036958"/>
    </source>
</evidence>
<dbReference type="AlphaFoldDB" id="A0A0L8V4V6"/>
<sequence length="42" mass="4915">MKKKKTAEDNGNQFYWLSSMFGRQGQINLKRNALLEIRQLSA</sequence>
<gene>
    <name evidence="1" type="ORF">NC99_37480</name>
</gene>
<dbReference type="STRING" id="1409788.NC99_37480"/>
<protein>
    <submittedName>
        <fullName evidence="1">Uncharacterized protein</fullName>
    </submittedName>
</protein>
<reference evidence="2" key="1">
    <citation type="submission" date="2015-07" db="EMBL/GenBank/DDBJ databases">
        <title>Genome sequencing of Sunxiuqinia dokdonensis strain SK.</title>
        <authorList>
            <person name="Ahn S."/>
            <person name="Kim B.-C."/>
        </authorList>
    </citation>
    <scope>NUCLEOTIDE SEQUENCE [LARGE SCALE GENOMIC DNA]</scope>
    <source>
        <strain evidence="2">SK</strain>
    </source>
</reference>
<name>A0A0L8V4V6_9BACT</name>
<evidence type="ECO:0000313" key="1">
    <source>
        <dbReference type="EMBL" id="KOH43469.1"/>
    </source>
</evidence>
<keyword evidence="2" id="KW-1185">Reference proteome</keyword>
<organism evidence="1 2">
    <name type="scientific">Sunxiuqinia dokdonensis</name>
    <dbReference type="NCBI Taxonomy" id="1409788"/>
    <lineage>
        <taxon>Bacteria</taxon>
        <taxon>Pseudomonadati</taxon>
        <taxon>Bacteroidota</taxon>
        <taxon>Bacteroidia</taxon>
        <taxon>Marinilabiliales</taxon>
        <taxon>Prolixibacteraceae</taxon>
        <taxon>Sunxiuqinia</taxon>
    </lineage>
</organism>
<dbReference type="Proteomes" id="UP000036958">
    <property type="component" value="Unassembled WGS sequence"/>
</dbReference>
<accession>A0A0L8V4V6</accession>
<proteinExistence type="predicted"/>